<proteinExistence type="predicted"/>
<dbReference type="EC" id="2.1.1.130" evidence="1"/>
<dbReference type="Proteomes" id="UP000682204">
    <property type="component" value="Chromosome"/>
</dbReference>
<organism evidence="1 2">
    <name type="scientific">Aminirod propionatiphilus</name>
    <dbReference type="NCBI Taxonomy" id="3415223"/>
    <lineage>
        <taxon>Bacteria</taxon>
        <taxon>Thermotogati</taxon>
        <taxon>Synergistota</taxon>
        <taxon>Synergistia</taxon>
        <taxon>Synergistales</taxon>
        <taxon>Aminiphilaceae</taxon>
        <taxon>Aminirod</taxon>
    </lineage>
</organism>
<keyword evidence="1" id="KW-0489">Methyltransferase</keyword>
<sequence>MTVKLIAVGVGPGDPELITLKALRRLREADLVLVPLSRKGRSSVAQEIVSAHLDIDMLPFVFPMDGDDQVRTKAIADQIETLRPLWQCRETIALPVIGDAALYATAAYLYDVWKGIEPDLALELIPGVSAHSLAASRIGAFLAMGEDRLVLLPGTDDLEGLTAALAACDVAALYKASALKEHLSSLVERTGPWKRMVRVERAGLADERILEGPAAAEATGEYLSTLLLWR</sequence>
<gene>
    <name evidence="1" type="primary">cobI</name>
    <name evidence="1" type="ORF">KIH16_05735</name>
</gene>
<accession>A0ACD1DYS7</accession>
<evidence type="ECO:0000313" key="2">
    <source>
        <dbReference type="Proteomes" id="UP000682204"/>
    </source>
</evidence>
<name>A0ACD1DYS7_9BACT</name>
<keyword evidence="1" id="KW-0808">Transferase</keyword>
<keyword evidence="2" id="KW-1185">Reference proteome</keyword>
<dbReference type="EMBL" id="CP074691">
    <property type="protein sequence ID" value="QVL37250.1"/>
    <property type="molecule type" value="Genomic_DNA"/>
</dbReference>
<reference evidence="1" key="1">
    <citation type="submission" date="2021-05" db="EMBL/GenBank/DDBJ databases">
        <title>An isolated secondary fermenter in methanogenic hydrocarbon-degrading communities.</title>
        <authorList>
            <person name="Liu Y.-F."/>
            <person name="Liu Z.-l."/>
        </authorList>
    </citation>
    <scope>NUCLEOTIDE SEQUENCE</scope>
    <source>
        <strain evidence="1">L-13</strain>
    </source>
</reference>
<protein>
    <submittedName>
        <fullName evidence="1">Precorrin-2 C(20)-methyltransferase</fullName>
        <ecNumber evidence="1">2.1.1.130</ecNumber>
    </submittedName>
</protein>
<evidence type="ECO:0000313" key="1">
    <source>
        <dbReference type="EMBL" id="QVL37250.1"/>
    </source>
</evidence>